<sequence>MSKSKNSPNKTIPIELPNNRYKERPDVARAIQQIGEIKREKDRIKNKTDEQIAKLLLDLQNEMAPLDLKVQHLVSGIKFYVDHHLEELFPNPEYKTCKLTTGTLKLRKVPPSVKTRGTAKFYEKILTDNNLLERFNNLVFKLSGVYLRIKLELNKEQILAEPTRAMQKLGIQLNEEKERLYISPNETELEIEAVENVA</sequence>
<reference evidence="1 2" key="1">
    <citation type="submission" date="2012-10" db="EMBL/GenBank/DDBJ databases">
        <authorList>
            <person name="Harkins D.M."/>
            <person name="Durkin A.S."/>
            <person name="Brinkac L.M."/>
            <person name="Selengut J.D."/>
            <person name="Sanka R."/>
            <person name="DePew J."/>
            <person name="Purushe J."/>
            <person name="Peacock S.J."/>
            <person name="Thaipadungpanit J."/>
            <person name="Wuthiekanun V.W."/>
            <person name="Day N.P."/>
            <person name="Vinetz J.M."/>
            <person name="Sutton G.G."/>
            <person name="Nelson W.C."/>
            <person name="Fouts D.E."/>
        </authorList>
    </citation>
    <scope>NUCLEOTIDE SEQUENCE [LARGE SCALE GENOMIC DNA]</scope>
    <source>
        <strain evidence="1 2">H1</strain>
    </source>
</reference>
<gene>
    <name evidence="1" type="ORF">LEP1GSC081_0541</name>
</gene>
<dbReference type="RefSeq" id="WP_004764246.1">
    <property type="nucleotide sequence ID" value="NZ_AHMY02000010.1"/>
</dbReference>
<organism evidence="1 2">
    <name type="scientific">Leptospira kirschneri str. H1</name>
    <dbReference type="NCBI Taxonomy" id="1049966"/>
    <lineage>
        <taxon>Bacteria</taxon>
        <taxon>Pseudomonadati</taxon>
        <taxon>Spirochaetota</taxon>
        <taxon>Spirochaetia</taxon>
        <taxon>Leptospirales</taxon>
        <taxon>Leptospiraceae</taxon>
        <taxon>Leptospira</taxon>
    </lineage>
</organism>
<dbReference type="Proteomes" id="UP000006253">
    <property type="component" value="Unassembled WGS sequence"/>
</dbReference>
<dbReference type="InterPro" id="IPR009951">
    <property type="entry name" value="Host-nuc_inhib_Gam"/>
</dbReference>
<protein>
    <submittedName>
        <fullName evidence="1">Gam-like protein</fullName>
    </submittedName>
</protein>
<dbReference type="SUPFAM" id="SSF161266">
    <property type="entry name" value="Gam-like"/>
    <property type="match status" value="1"/>
</dbReference>
<dbReference type="EMBL" id="AHMY02000010">
    <property type="protein sequence ID" value="EKO17610.1"/>
    <property type="molecule type" value="Genomic_DNA"/>
</dbReference>
<dbReference type="GO" id="GO:0042262">
    <property type="term" value="P:DNA protection"/>
    <property type="evidence" value="ECO:0007669"/>
    <property type="project" value="InterPro"/>
</dbReference>
<evidence type="ECO:0000313" key="1">
    <source>
        <dbReference type="EMBL" id="EKO17610.1"/>
    </source>
</evidence>
<proteinExistence type="predicted"/>
<dbReference type="AlphaFoldDB" id="A0A0E2B9N5"/>
<name>A0A0E2B9N5_9LEPT</name>
<accession>A0A0E2B9N5</accession>
<dbReference type="Pfam" id="PF07352">
    <property type="entry name" value="Phage_Mu_Gam"/>
    <property type="match status" value="1"/>
</dbReference>
<comment type="caution">
    <text evidence="1">The sequence shown here is derived from an EMBL/GenBank/DDBJ whole genome shotgun (WGS) entry which is preliminary data.</text>
</comment>
<evidence type="ECO:0000313" key="2">
    <source>
        <dbReference type="Proteomes" id="UP000006253"/>
    </source>
</evidence>
<dbReference type="Gene3D" id="1.20.5.170">
    <property type="match status" value="1"/>
</dbReference>
<dbReference type="GO" id="GO:0003690">
    <property type="term" value="F:double-stranded DNA binding"/>
    <property type="evidence" value="ECO:0007669"/>
    <property type="project" value="InterPro"/>
</dbReference>